<dbReference type="InterPro" id="IPR036291">
    <property type="entry name" value="NAD(P)-bd_dom_sf"/>
</dbReference>
<dbReference type="Pfam" id="PF00106">
    <property type="entry name" value="adh_short"/>
    <property type="match status" value="1"/>
</dbReference>
<evidence type="ECO:0000256" key="2">
    <source>
        <dbReference type="ARBA" id="ARBA00023002"/>
    </source>
</evidence>
<accession>A0A081RD76</accession>
<gene>
    <name evidence="3" type="ORF">BV95_02554</name>
</gene>
<protein>
    <submittedName>
        <fullName evidence="3">DltE</fullName>
    </submittedName>
</protein>
<dbReference type="eggNOG" id="COG3967">
    <property type="taxonomic scope" value="Bacteria"/>
</dbReference>
<dbReference type="SUPFAM" id="SSF51735">
    <property type="entry name" value="NAD(P)-binding Rossmann-fold domains"/>
    <property type="match status" value="1"/>
</dbReference>
<dbReference type="Gene3D" id="3.40.50.720">
    <property type="entry name" value="NAD(P)-binding Rossmann-like Domain"/>
    <property type="match status" value="1"/>
</dbReference>
<dbReference type="OrthoDB" id="9810734at2"/>
<keyword evidence="2" id="KW-0560">Oxidoreductase</keyword>
<reference evidence="3 4" key="1">
    <citation type="submission" date="2014-02" db="EMBL/GenBank/DDBJ databases">
        <title>Whole genome sequence of Sphingobium chlorophenolicum NBRC 16172.</title>
        <authorList>
            <person name="Gan H.M."/>
            <person name="Gan H.Y."/>
            <person name="Chew T.H."/>
            <person name="Savka M.A."/>
        </authorList>
    </citation>
    <scope>NUCLEOTIDE SEQUENCE [LARGE SCALE GENOMIC DNA]</scope>
    <source>
        <strain evidence="3 4">NBRC 16172</strain>
    </source>
</reference>
<sequence length="246" mass="25876">MKKSGNTILITGGGSGIGAALAHEFHAAGNRVIVAGRRQAALDAVVAEHPGMAALTVDMEDPAAIAAFADRVIADSPALNVVIHNAGIMVVEQRIDLAIAEAIVATNLLGPIRLTHALLPHLLAQPAATLMTVTSGLAFVPLAATPTYSATKAALHSWSQSMRHQLKGTGVEVIELAPPGVQTDLMPGHAENPEMMPLDDYIAEVMGLLGQEPALEEICVERVKFLREAERRGEFDQVFGVLNAAH</sequence>
<dbReference type="GO" id="GO:0016020">
    <property type="term" value="C:membrane"/>
    <property type="evidence" value="ECO:0007669"/>
    <property type="project" value="TreeGrafter"/>
</dbReference>
<name>A0A081RD76_SPHCR</name>
<evidence type="ECO:0000313" key="3">
    <source>
        <dbReference type="EMBL" id="KEQ53149.1"/>
    </source>
</evidence>
<dbReference type="PANTHER" id="PTHR44196">
    <property type="entry name" value="DEHYDROGENASE/REDUCTASE SDR FAMILY MEMBER 7B"/>
    <property type="match status" value="1"/>
</dbReference>
<dbReference type="GO" id="GO:0016491">
    <property type="term" value="F:oxidoreductase activity"/>
    <property type="evidence" value="ECO:0007669"/>
    <property type="project" value="UniProtKB-KW"/>
</dbReference>
<dbReference type="RefSeq" id="WP_037452298.1">
    <property type="nucleotide sequence ID" value="NZ_JFHR01000027.1"/>
</dbReference>
<dbReference type="PANTHER" id="PTHR44196:SF1">
    <property type="entry name" value="DEHYDROGENASE_REDUCTASE SDR FAMILY MEMBER 7B"/>
    <property type="match status" value="1"/>
</dbReference>
<dbReference type="InterPro" id="IPR002347">
    <property type="entry name" value="SDR_fam"/>
</dbReference>
<evidence type="ECO:0000313" key="4">
    <source>
        <dbReference type="Proteomes" id="UP000028411"/>
    </source>
</evidence>
<dbReference type="Proteomes" id="UP000028411">
    <property type="component" value="Unassembled WGS sequence"/>
</dbReference>
<dbReference type="EMBL" id="JFHR01000027">
    <property type="protein sequence ID" value="KEQ53149.1"/>
    <property type="molecule type" value="Genomic_DNA"/>
</dbReference>
<comment type="caution">
    <text evidence="3">The sequence shown here is derived from an EMBL/GenBank/DDBJ whole genome shotgun (WGS) entry which is preliminary data.</text>
</comment>
<dbReference type="InterPro" id="IPR020904">
    <property type="entry name" value="Sc_DH/Rdtase_CS"/>
</dbReference>
<evidence type="ECO:0000256" key="1">
    <source>
        <dbReference type="ARBA" id="ARBA00006484"/>
    </source>
</evidence>
<comment type="similarity">
    <text evidence="1">Belongs to the short-chain dehydrogenases/reductases (SDR) family.</text>
</comment>
<proteinExistence type="inferred from homology"/>
<organism evidence="3 4">
    <name type="scientific">Sphingobium chlorophenolicum</name>
    <dbReference type="NCBI Taxonomy" id="46429"/>
    <lineage>
        <taxon>Bacteria</taxon>
        <taxon>Pseudomonadati</taxon>
        <taxon>Pseudomonadota</taxon>
        <taxon>Alphaproteobacteria</taxon>
        <taxon>Sphingomonadales</taxon>
        <taxon>Sphingomonadaceae</taxon>
        <taxon>Sphingobium</taxon>
    </lineage>
</organism>
<dbReference type="PATRIC" id="fig|46429.4.peg.2532"/>
<dbReference type="PROSITE" id="PS00061">
    <property type="entry name" value="ADH_SHORT"/>
    <property type="match status" value="1"/>
</dbReference>
<dbReference type="PRINTS" id="PR00081">
    <property type="entry name" value="GDHRDH"/>
</dbReference>
<dbReference type="AlphaFoldDB" id="A0A081RD76"/>